<dbReference type="PANTHER" id="PTHR46411">
    <property type="entry name" value="FAMILY ATPASE, PUTATIVE-RELATED"/>
    <property type="match status" value="1"/>
</dbReference>
<evidence type="ECO:0000259" key="3">
    <source>
        <dbReference type="Pfam" id="PF22942"/>
    </source>
</evidence>
<dbReference type="Pfam" id="PF00004">
    <property type="entry name" value="AAA"/>
    <property type="match status" value="1"/>
</dbReference>
<accession>A0A3M2RZ70</accession>
<dbReference type="Pfam" id="PF22942">
    <property type="entry name" value="DUF7025"/>
    <property type="match status" value="1"/>
</dbReference>
<feature type="domain" description="ATPase AAA-type core" evidence="2">
    <location>
        <begin position="312"/>
        <end position="415"/>
    </location>
</feature>
<feature type="compositionally biased region" description="Acidic residues" evidence="1">
    <location>
        <begin position="515"/>
        <end position="571"/>
    </location>
</feature>
<dbReference type="PANTHER" id="PTHR46411:SF3">
    <property type="entry name" value="AAA+ ATPASE DOMAIN-CONTAINING PROTEIN"/>
    <property type="match status" value="1"/>
</dbReference>
<sequence length="582" mass="67435">METPFADEFFEFAFSLPPQPSNPTNLREAGTICETKRFDSFYNATGDRIVLPAGQRFTAKDVRNYDSALTVTTYWNSRQDLEKIVLEIKSPYMKAGLKHAVPEYHSFNIDARHITISGEPRCLFHYREELREYGAGLQQQGYDTEATRHMQHLMSYMWDVFAVEIHAFNTFQELIDVERFLEHKYLWMIFRPGDIVYVREAQPRAFLLERMYQSGSMWELQGHCVDYDGETFGFKHFSTTISSYDGPQLLSELHAVSFNYLPPDEQQAVKAQLVARGRKFVGIHGRQYLYYSGKSGKSPAVALQTRIMADQSVADYCRKPLLRLDAGTLGTTPSSVEKGLKDAFLLAERWHALLLLDEADIYLEQRKSKNLVHNGIVSVFLRMIEYYHGILFLTTNRIESFDRAFISRIHLSIYYPPLTQSSRRELLYTFLKQTSEQSAEALSITGALEEIAEEPLNGRQVRNLVRTACALAFSDDSAGGYIIRRHLEMALQPMKQFARNMEQVLLRNKQQGQDKEDDEEEQQVEEDPPRDEEEEENYERGEFEDEGEEEWDTDADLEDEEQDGEDDDEGFEVQPSKRIRLF</sequence>
<dbReference type="GO" id="GO:0005524">
    <property type="term" value="F:ATP binding"/>
    <property type="evidence" value="ECO:0007669"/>
    <property type="project" value="InterPro"/>
</dbReference>
<organism evidence="4 5">
    <name type="scientific">Fusarium kuroshium</name>
    <dbReference type="NCBI Taxonomy" id="2010991"/>
    <lineage>
        <taxon>Eukaryota</taxon>
        <taxon>Fungi</taxon>
        <taxon>Dikarya</taxon>
        <taxon>Ascomycota</taxon>
        <taxon>Pezizomycotina</taxon>
        <taxon>Sordariomycetes</taxon>
        <taxon>Hypocreomycetidae</taxon>
        <taxon>Hypocreales</taxon>
        <taxon>Nectriaceae</taxon>
        <taxon>Fusarium</taxon>
        <taxon>Fusarium solani species complex</taxon>
    </lineage>
</organism>
<keyword evidence="5" id="KW-1185">Reference proteome</keyword>
<feature type="domain" description="DUF7025" evidence="3">
    <location>
        <begin position="182"/>
        <end position="261"/>
    </location>
</feature>
<comment type="caution">
    <text evidence="4">The sequence shown here is derived from an EMBL/GenBank/DDBJ whole genome shotgun (WGS) entry which is preliminary data.</text>
</comment>
<dbReference type="Gene3D" id="3.40.50.300">
    <property type="entry name" value="P-loop containing nucleotide triphosphate hydrolases"/>
    <property type="match status" value="1"/>
</dbReference>
<dbReference type="Proteomes" id="UP000277212">
    <property type="component" value="Unassembled WGS sequence"/>
</dbReference>
<evidence type="ECO:0000313" key="5">
    <source>
        <dbReference type="Proteomes" id="UP000277212"/>
    </source>
</evidence>
<dbReference type="EMBL" id="NKUJ01000198">
    <property type="protein sequence ID" value="RMJ10583.1"/>
    <property type="molecule type" value="Genomic_DNA"/>
</dbReference>
<proteinExistence type="predicted"/>
<feature type="region of interest" description="Disordered" evidence="1">
    <location>
        <begin position="508"/>
        <end position="582"/>
    </location>
</feature>
<dbReference type="InterPro" id="IPR003959">
    <property type="entry name" value="ATPase_AAA_core"/>
</dbReference>
<evidence type="ECO:0000313" key="4">
    <source>
        <dbReference type="EMBL" id="RMJ10583.1"/>
    </source>
</evidence>
<gene>
    <name evidence="4" type="ORF">CDV36_009795</name>
</gene>
<evidence type="ECO:0000256" key="1">
    <source>
        <dbReference type="SAM" id="MobiDB-lite"/>
    </source>
</evidence>
<dbReference type="InterPro" id="IPR054289">
    <property type="entry name" value="DUF7025"/>
</dbReference>
<protein>
    <submittedName>
        <fullName evidence="4">Uncharacterized protein</fullName>
    </submittedName>
</protein>
<dbReference type="InterPro" id="IPR027417">
    <property type="entry name" value="P-loop_NTPase"/>
</dbReference>
<evidence type="ECO:0000259" key="2">
    <source>
        <dbReference type="Pfam" id="PF00004"/>
    </source>
</evidence>
<dbReference type="GO" id="GO:0016887">
    <property type="term" value="F:ATP hydrolysis activity"/>
    <property type="evidence" value="ECO:0007669"/>
    <property type="project" value="InterPro"/>
</dbReference>
<dbReference type="AlphaFoldDB" id="A0A3M2RZ70"/>
<name>A0A3M2RZ70_9HYPO</name>
<dbReference type="OrthoDB" id="10042665at2759"/>
<reference evidence="4 5" key="1">
    <citation type="submission" date="2017-06" db="EMBL/GenBank/DDBJ databases">
        <title>Comparative genomic analysis of Ambrosia Fusariam Clade fungi.</title>
        <authorList>
            <person name="Stajich J.E."/>
            <person name="Carrillo J."/>
            <person name="Kijimoto T."/>
            <person name="Eskalen A."/>
            <person name="O'Donnell K."/>
            <person name="Kasson M."/>
        </authorList>
    </citation>
    <scope>NUCLEOTIDE SEQUENCE [LARGE SCALE GENOMIC DNA]</scope>
    <source>
        <strain evidence="4">UCR3666</strain>
    </source>
</reference>
<dbReference type="SUPFAM" id="SSF52540">
    <property type="entry name" value="P-loop containing nucleoside triphosphate hydrolases"/>
    <property type="match status" value="1"/>
</dbReference>